<keyword evidence="6 10" id="KW-1133">Transmembrane helix</keyword>
<dbReference type="GO" id="GO:0004984">
    <property type="term" value="F:olfactory receptor activity"/>
    <property type="evidence" value="ECO:0007669"/>
    <property type="project" value="InterPro"/>
</dbReference>
<dbReference type="Proteomes" id="UP001168821">
    <property type="component" value="Unassembled WGS sequence"/>
</dbReference>
<evidence type="ECO:0000256" key="9">
    <source>
        <dbReference type="ARBA" id="ARBA00023224"/>
    </source>
</evidence>
<comment type="caution">
    <text evidence="10">Lacks conserved residue(s) required for the propagation of feature annotation.</text>
</comment>
<evidence type="ECO:0000256" key="3">
    <source>
        <dbReference type="ARBA" id="ARBA00022606"/>
    </source>
</evidence>
<dbReference type="PANTHER" id="PTHR21137">
    <property type="entry name" value="ODORANT RECEPTOR"/>
    <property type="match status" value="1"/>
</dbReference>
<comment type="subcellular location">
    <subcellularLocation>
        <location evidence="1 10">Cell membrane</location>
        <topology evidence="1 10">Multi-pass membrane protein</topology>
    </subcellularLocation>
</comment>
<name>A0AA38MI72_9CUCU</name>
<reference evidence="11" key="1">
    <citation type="journal article" date="2023" name="G3 (Bethesda)">
        <title>Whole genome assemblies of Zophobas morio and Tenebrio molitor.</title>
        <authorList>
            <person name="Kaur S."/>
            <person name="Stinson S.A."/>
            <person name="diCenzo G.C."/>
        </authorList>
    </citation>
    <scope>NUCLEOTIDE SEQUENCE</scope>
    <source>
        <strain evidence="11">QUZm001</strain>
    </source>
</reference>
<keyword evidence="3 10" id="KW-0716">Sensory transduction</keyword>
<evidence type="ECO:0000313" key="11">
    <source>
        <dbReference type="EMBL" id="KAJ3656994.1"/>
    </source>
</evidence>
<evidence type="ECO:0000256" key="8">
    <source>
        <dbReference type="ARBA" id="ARBA00023170"/>
    </source>
</evidence>
<accession>A0AA38MI72</accession>
<feature type="transmembrane region" description="Helical" evidence="10">
    <location>
        <begin position="178"/>
        <end position="200"/>
    </location>
</feature>
<dbReference type="GO" id="GO:0007165">
    <property type="term" value="P:signal transduction"/>
    <property type="evidence" value="ECO:0007669"/>
    <property type="project" value="UniProtKB-KW"/>
</dbReference>
<evidence type="ECO:0000256" key="6">
    <source>
        <dbReference type="ARBA" id="ARBA00022989"/>
    </source>
</evidence>
<feature type="transmembrane region" description="Helical" evidence="10">
    <location>
        <begin position="45"/>
        <end position="64"/>
    </location>
</feature>
<sequence>MPEIDKNNPNLDFLEIDDYPKNDHLKLVRFFCYDIFEITLVKMSVVATVYVSLLITLAQTYLFLQNFNLKYFIQYVPMYFVLQFVTVSCCGVLSLSKEMSSMLKELRMFVPKDKNHEIFKKMKKEAKIINFVVTALLVSGMISGFLILVPTEKDEDLYFIYDLIRDYTLPAWKTPLSFLFSISVAFYAFVVLANLTQFIYGAYHIKYQIEITTVNCIQRIHDLCESRDCNCGQHQEQIKEILKFVILSQCRLTNYGTNVVKKLWPVIASYSLFGGLFFISMLFLMLTVEHTFISYAKIIPIYITGTLTGISVIMLGQNIEDSSVKAFNDLCTLKWYNWNKENKKIYLIMLSNQMVPFKIKFSENIAVNYKLGFKICRTVYSVVSVLIQMRNAKF</sequence>
<keyword evidence="5 10" id="KW-0552">Olfaction</keyword>
<organism evidence="11 12">
    <name type="scientific">Zophobas morio</name>
    <dbReference type="NCBI Taxonomy" id="2755281"/>
    <lineage>
        <taxon>Eukaryota</taxon>
        <taxon>Metazoa</taxon>
        <taxon>Ecdysozoa</taxon>
        <taxon>Arthropoda</taxon>
        <taxon>Hexapoda</taxon>
        <taxon>Insecta</taxon>
        <taxon>Pterygota</taxon>
        <taxon>Neoptera</taxon>
        <taxon>Endopterygota</taxon>
        <taxon>Coleoptera</taxon>
        <taxon>Polyphaga</taxon>
        <taxon>Cucujiformia</taxon>
        <taxon>Tenebrionidae</taxon>
        <taxon>Zophobas</taxon>
    </lineage>
</organism>
<evidence type="ECO:0000256" key="10">
    <source>
        <dbReference type="RuleBase" id="RU351113"/>
    </source>
</evidence>
<comment type="similarity">
    <text evidence="10">Belongs to the insect chemoreceptor superfamily. Heteromeric odorant receptor channel (TC 1.A.69) family.</text>
</comment>
<dbReference type="InterPro" id="IPR004117">
    <property type="entry name" value="7tm6_olfct_rcpt"/>
</dbReference>
<dbReference type="GO" id="GO:0005549">
    <property type="term" value="F:odorant binding"/>
    <property type="evidence" value="ECO:0007669"/>
    <property type="project" value="InterPro"/>
</dbReference>
<evidence type="ECO:0000256" key="5">
    <source>
        <dbReference type="ARBA" id="ARBA00022725"/>
    </source>
</evidence>
<keyword evidence="2" id="KW-1003">Cell membrane</keyword>
<dbReference type="GO" id="GO:0005886">
    <property type="term" value="C:plasma membrane"/>
    <property type="evidence" value="ECO:0007669"/>
    <property type="project" value="UniProtKB-SubCell"/>
</dbReference>
<evidence type="ECO:0000256" key="2">
    <source>
        <dbReference type="ARBA" id="ARBA00022475"/>
    </source>
</evidence>
<feature type="transmembrane region" description="Helical" evidence="10">
    <location>
        <begin position="76"/>
        <end position="95"/>
    </location>
</feature>
<keyword evidence="12" id="KW-1185">Reference proteome</keyword>
<keyword evidence="8 10" id="KW-0675">Receptor</keyword>
<dbReference type="EMBL" id="JALNTZ010000004">
    <property type="protein sequence ID" value="KAJ3656994.1"/>
    <property type="molecule type" value="Genomic_DNA"/>
</dbReference>
<dbReference type="AlphaFoldDB" id="A0AA38MI72"/>
<proteinExistence type="inferred from homology"/>
<keyword evidence="9 10" id="KW-0807">Transducer</keyword>
<evidence type="ECO:0000256" key="7">
    <source>
        <dbReference type="ARBA" id="ARBA00023136"/>
    </source>
</evidence>
<protein>
    <recommendedName>
        <fullName evidence="10">Odorant receptor</fullName>
    </recommendedName>
</protein>
<keyword evidence="7 10" id="KW-0472">Membrane</keyword>
<dbReference type="PANTHER" id="PTHR21137:SF35">
    <property type="entry name" value="ODORANT RECEPTOR 19A-RELATED"/>
    <property type="match status" value="1"/>
</dbReference>
<gene>
    <name evidence="11" type="ORF">Zmor_016030</name>
</gene>
<keyword evidence="4 10" id="KW-0812">Transmembrane</keyword>
<feature type="transmembrane region" description="Helical" evidence="10">
    <location>
        <begin position="292"/>
        <end position="315"/>
    </location>
</feature>
<evidence type="ECO:0000256" key="1">
    <source>
        <dbReference type="ARBA" id="ARBA00004651"/>
    </source>
</evidence>
<comment type="caution">
    <text evidence="11">The sequence shown here is derived from an EMBL/GenBank/DDBJ whole genome shotgun (WGS) entry which is preliminary data.</text>
</comment>
<evidence type="ECO:0000256" key="4">
    <source>
        <dbReference type="ARBA" id="ARBA00022692"/>
    </source>
</evidence>
<feature type="transmembrane region" description="Helical" evidence="10">
    <location>
        <begin position="263"/>
        <end position="286"/>
    </location>
</feature>
<evidence type="ECO:0000313" key="12">
    <source>
        <dbReference type="Proteomes" id="UP001168821"/>
    </source>
</evidence>
<feature type="transmembrane region" description="Helical" evidence="10">
    <location>
        <begin position="128"/>
        <end position="149"/>
    </location>
</feature>